<accession>A0A9D4FJ14</accession>
<name>A0A9D4FJ14_DREPO</name>
<reference evidence="1" key="1">
    <citation type="journal article" date="2019" name="bioRxiv">
        <title>The Genome of the Zebra Mussel, Dreissena polymorpha: A Resource for Invasive Species Research.</title>
        <authorList>
            <person name="McCartney M.A."/>
            <person name="Auch B."/>
            <person name="Kono T."/>
            <person name="Mallez S."/>
            <person name="Zhang Y."/>
            <person name="Obille A."/>
            <person name="Becker A."/>
            <person name="Abrahante J.E."/>
            <person name="Garbe J."/>
            <person name="Badalamenti J.P."/>
            <person name="Herman A."/>
            <person name="Mangelson H."/>
            <person name="Liachko I."/>
            <person name="Sullivan S."/>
            <person name="Sone E.D."/>
            <person name="Koren S."/>
            <person name="Silverstein K.A.T."/>
            <person name="Beckman K.B."/>
            <person name="Gohl D.M."/>
        </authorList>
    </citation>
    <scope>NUCLEOTIDE SEQUENCE</scope>
    <source>
        <strain evidence="1">Duluth1</strain>
        <tissue evidence="1">Whole animal</tissue>
    </source>
</reference>
<dbReference type="Proteomes" id="UP000828390">
    <property type="component" value="Unassembled WGS sequence"/>
</dbReference>
<evidence type="ECO:0000313" key="1">
    <source>
        <dbReference type="EMBL" id="KAH3798569.1"/>
    </source>
</evidence>
<dbReference type="AlphaFoldDB" id="A0A9D4FJ14"/>
<reference evidence="1" key="2">
    <citation type="submission" date="2020-11" db="EMBL/GenBank/DDBJ databases">
        <authorList>
            <person name="McCartney M.A."/>
            <person name="Auch B."/>
            <person name="Kono T."/>
            <person name="Mallez S."/>
            <person name="Becker A."/>
            <person name="Gohl D.M."/>
            <person name="Silverstein K.A.T."/>
            <person name="Koren S."/>
            <person name="Bechman K.B."/>
            <person name="Herman A."/>
            <person name="Abrahante J.E."/>
            <person name="Garbe J."/>
        </authorList>
    </citation>
    <scope>NUCLEOTIDE SEQUENCE</scope>
    <source>
        <strain evidence="1">Duluth1</strain>
        <tissue evidence="1">Whole animal</tissue>
    </source>
</reference>
<gene>
    <name evidence="1" type="ORF">DPMN_152169</name>
</gene>
<comment type="caution">
    <text evidence="1">The sequence shown here is derived from an EMBL/GenBank/DDBJ whole genome shotgun (WGS) entry which is preliminary data.</text>
</comment>
<organism evidence="1 2">
    <name type="scientific">Dreissena polymorpha</name>
    <name type="common">Zebra mussel</name>
    <name type="synonym">Mytilus polymorpha</name>
    <dbReference type="NCBI Taxonomy" id="45954"/>
    <lineage>
        <taxon>Eukaryota</taxon>
        <taxon>Metazoa</taxon>
        <taxon>Spiralia</taxon>
        <taxon>Lophotrochozoa</taxon>
        <taxon>Mollusca</taxon>
        <taxon>Bivalvia</taxon>
        <taxon>Autobranchia</taxon>
        <taxon>Heteroconchia</taxon>
        <taxon>Euheterodonta</taxon>
        <taxon>Imparidentia</taxon>
        <taxon>Neoheterodontei</taxon>
        <taxon>Myida</taxon>
        <taxon>Dreissenoidea</taxon>
        <taxon>Dreissenidae</taxon>
        <taxon>Dreissena</taxon>
    </lineage>
</organism>
<dbReference type="OrthoDB" id="6115853at2759"/>
<sequence length="145" mass="16967">MRPKATLKLFSELTLYDRRGKGKVTSREFGQYIDTTIEKLHMRLDPERHFFYTTSKKNVYKLIGQYNVDGKGEDEPNIKSSSDIRDHEFDNPRRLRVKPKAKEAKMDSSRNAVARGTLGVRWDCARRNESKLLPTYRLGLDMKEI</sequence>
<keyword evidence="2" id="KW-1185">Reference proteome</keyword>
<dbReference type="EMBL" id="JAIWYP010000007">
    <property type="protein sequence ID" value="KAH3798569.1"/>
    <property type="molecule type" value="Genomic_DNA"/>
</dbReference>
<evidence type="ECO:0000313" key="2">
    <source>
        <dbReference type="Proteomes" id="UP000828390"/>
    </source>
</evidence>
<protein>
    <submittedName>
        <fullName evidence="1">Uncharacterized protein</fullName>
    </submittedName>
</protein>
<proteinExistence type="predicted"/>